<proteinExistence type="predicted"/>
<dbReference type="Proteomes" id="UP000799421">
    <property type="component" value="Unassembled WGS sequence"/>
</dbReference>
<dbReference type="PANTHER" id="PTHR31138">
    <property type="entry name" value="CHROMOSOME 19, WHOLE GENOME SHOTGUN SEQUENCE"/>
    <property type="match status" value="1"/>
</dbReference>
<reference evidence="4" key="1">
    <citation type="journal article" date="2020" name="Stud. Mycol.">
        <title>101 Dothideomycetes genomes: a test case for predicting lifestyles and emergence of pathogens.</title>
        <authorList>
            <person name="Haridas S."/>
            <person name="Albert R."/>
            <person name="Binder M."/>
            <person name="Bloem J."/>
            <person name="Labutti K."/>
            <person name="Salamov A."/>
            <person name="Andreopoulos B."/>
            <person name="Baker S."/>
            <person name="Barry K."/>
            <person name="Bills G."/>
            <person name="Bluhm B."/>
            <person name="Cannon C."/>
            <person name="Castanera R."/>
            <person name="Culley D."/>
            <person name="Daum C."/>
            <person name="Ezra D."/>
            <person name="Gonzalez J."/>
            <person name="Henrissat B."/>
            <person name="Kuo A."/>
            <person name="Liang C."/>
            <person name="Lipzen A."/>
            <person name="Lutzoni F."/>
            <person name="Magnuson J."/>
            <person name="Mondo S."/>
            <person name="Nolan M."/>
            <person name="Ohm R."/>
            <person name="Pangilinan J."/>
            <person name="Park H.-J."/>
            <person name="Ramirez L."/>
            <person name="Alfaro M."/>
            <person name="Sun H."/>
            <person name="Tritt A."/>
            <person name="Yoshinaga Y."/>
            <person name="Zwiers L.-H."/>
            <person name="Turgeon B."/>
            <person name="Goodwin S."/>
            <person name="Spatafora J."/>
            <person name="Crous P."/>
            <person name="Grigoriev I."/>
        </authorList>
    </citation>
    <scope>NUCLEOTIDE SEQUENCE</scope>
    <source>
        <strain evidence="4">CBS 480.64</strain>
    </source>
</reference>
<dbReference type="AlphaFoldDB" id="A0A6A7BZ34"/>
<dbReference type="InterPro" id="IPR027842">
    <property type="entry name" value="HAM1-like_C"/>
</dbReference>
<feature type="compositionally biased region" description="Polar residues" evidence="1">
    <location>
        <begin position="878"/>
        <end position="919"/>
    </location>
</feature>
<sequence length="1020" mass="110738">MATASVNVPVNQAIKEKDINSKLQLYGIFEAFSLGKVPSNKQIDVAMNSALDWKYMRNPSQKLSPEGHALVADLRNVIEQAKMLMLTKNSGNLLQDFIYQTQGIGKGDAQRPQNPLSKDSAKQDGQQALQGLRVLGNLLITNGQFRKLMSDSVILLREMAGDAASNAANRVNPTQEQLAQVDAPAESNTWHEKPDLSRDTLRNRVQSTLPIGKKDVQDSIGNAAQVADPSGNRDPALVAEQAAQDRQQGTYSGVDAVGGLRAGAEDLKSKASSNTSEERKQRLREYRARADNYFKGKMPKERRDQVIFRLKKMIVEIQGHEDYLQAVDAILRLAKDYHGHARNVASQSQNAIKGAHSQDTLKTAEADLKTLLERFANNTSSDDLIESINEVYRAADRDPDLKGWFRDLDVFIRKCLKEQGYILNDDSTEQWNRLYDRGNVLLRQRYKAHTDRVVDEMKFMAGQFDEDPQNKAFAQSLNKLFNDLGKDENGKPAFKSHLVKDLTEVLLPAFFEQVRYVPLPRIEYSDRQFDAVVENLVLEGDNLAPNVAEFGSDNFWRWGRRGNQNHNKNKVMLSVSGIQMDMRDIAYYIKRKEGFPGITDKGVMDIFLGGTGLSFKVAMETADKLDRQHFFKINNVTVDVRHMNIKLKQSNHKLLFALVKPLLLKVMRPILQKVAEKQIRDYVNKLDAMAWSIKQEADRAQQEFKANPDPEKAQSMYQRYLTAFQKQVQKGEKKKTEATADKQVKVAMTQNDSMFKHILLPGGISTKATEFQELAHKGDRWESPVFSIGSAQETTNLPAIGQPTRKRLGGGALAGGAAAGAAAGAVGGHSYGDPNAFSNQVGTAFQSDKSQDLGLTGAGAMGSGAGYGASNYGSTPSAGYSNAQAPTNEAYKNTPTTGTGYAQPQSSGATGYDGTQATTGRAPGATGQQGGIASTVANAVGLGGSNTGNTAAMGTGANTAVPAESGSRGFASTVANAIGLGGSNTAGTATNAAQTAETATGSANQGTVLGVNNPVLQGKV</sequence>
<feature type="region of interest" description="Disordered" evidence="1">
    <location>
        <begin position="998"/>
        <end position="1020"/>
    </location>
</feature>
<dbReference type="EMBL" id="MU005986">
    <property type="protein sequence ID" value="KAF2859969.1"/>
    <property type="molecule type" value="Genomic_DNA"/>
</dbReference>
<feature type="domain" description="HAM1-like N-terminal" evidence="3">
    <location>
        <begin position="2"/>
        <end position="624"/>
    </location>
</feature>
<accession>A0A6A7BZ34</accession>
<feature type="region of interest" description="Disordered" evidence="1">
    <location>
        <begin position="167"/>
        <end position="195"/>
    </location>
</feature>
<evidence type="ECO:0000313" key="5">
    <source>
        <dbReference type="Proteomes" id="UP000799421"/>
    </source>
</evidence>
<feature type="compositionally biased region" description="Polar residues" evidence="1">
    <location>
        <begin position="167"/>
        <end position="178"/>
    </location>
</feature>
<feature type="domain" description="HAM1-like C-terminal" evidence="2">
    <location>
        <begin position="638"/>
        <end position="798"/>
    </location>
</feature>
<name>A0A6A7BZ34_9PEZI</name>
<gene>
    <name evidence="4" type="ORF">K470DRAFT_271067</name>
</gene>
<dbReference type="Gene3D" id="3.15.10.10">
    <property type="entry name" value="Bactericidal permeability-increasing protein, domain 1"/>
    <property type="match status" value="1"/>
</dbReference>
<evidence type="ECO:0000313" key="4">
    <source>
        <dbReference type="EMBL" id="KAF2859969.1"/>
    </source>
</evidence>
<dbReference type="OrthoDB" id="19394at2759"/>
<dbReference type="Pfam" id="PF14613">
    <property type="entry name" value="HAM1_C"/>
    <property type="match status" value="1"/>
</dbReference>
<evidence type="ECO:0000259" key="2">
    <source>
        <dbReference type="Pfam" id="PF14613"/>
    </source>
</evidence>
<dbReference type="Pfam" id="PF19343">
    <property type="entry name" value="HAM1_N"/>
    <property type="match status" value="1"/>
</dbReference>
<feature type="region of interest" description="Disordered" evidence="1">
    <location>
        <begin position="105"/>
        <end position="125"/>
    </location>
</feature>
<keyword evidence="5" id="KW-1185">Reference proteome</keyword>
<dbReference type="InterPro" id="IPR045967">
    <property type="entry name" value="HAM1-like_N"/>
</dbReference>
<feature type="region of interest" description="Disordered" evidence="1">
    <location>
        <begin position="878"/>
        <end position="929"/>
    </location>
</feature>
<protein>
    <submittedName>
        <fullName evidence="4">Uncharacterized protein</fullName>
    </submittedName>
</protein>
<dbReference type="PANTHER" id="PTHR31138:SF1">
    <property type="entry name" value="PDZ DOMAIN-CONTAINING PROTEIN"/>
    <property type="match status" value="1"/>
</dbReference>
<evidence type="ECO:0000256" key="1">
    <source>
        <dbReference type="SAM" id="MobiDB-lite"/>
    </source>
</evidence>
<feature type="compositionally biased region" description="Polar residues" evidence="1">
    <location>
        <begin position="111"/>
        <end position="125"/>
    </location>
</feature>
<organism evidence="4 5">
    <name type="scientific">Piedraia hortae CBS 480.64</name>
    <dbReference type="NCBI Taxonomy" id="1314780"/>
    <lineage>
        <taxon>Eukaryota</taxon>
        <taxon>Fungi</taxon>
        <taxon>Dikarya</taxon>
        <taxon>Ascomycota</taxon>
        <taxon>Pezizomycotina</taxon>
        <taxon>Dothideomycetes</taxon>
        <taxon>Dothideomycetidae</taxon>
        <taxon>Capnodiales</taxon>
        <taxon>Piedraiaceae</taxon>
        <taxon>Piedraia</taxon>
    </lineage>
</organism>
<evidence type="ECO:0000259" key="3">
    <source>
        <dbReference type="Pfam" id="PF19343"/>
    </source>
</evidence>